<comment type="caution">
    <text evidence="2">The sequence shown here is derived from an EMBL/GenBank/DDBJ whole genome shotgun (WGS) entry which is preliminary data.</text>
</comment>
<dbReference type="RefSeq" id="WP_272663187.1">
    <property type="nucleotide sequence ID" value="NZ_CP145914.1"/>
</dbReference>
<dbReference type="Pfam" id="PF06986">
    <property type="entry name" value="F_T4SS_TraN"/>
    <property type="match status" value="1"/>
</dbReference>
<keyword evidence="1" id="KW-0732">Signal</keyword>
<organism evidence="2 3">
    <name type="scientific">Providencia huaxiensis</name>
    <dbReference type="NCBI Taxonomy" id="2027290"/>
    <lineage>
        <taxon>Bacteria</taxon>
        <taxon>Pseudomonadati</taxon>
        <taxon>Pseudomonadota</taxon>
        <taxon>Gammaproteobacteria</taxon>
        <taxon>Enterobacterales</taxon>
        <taxon>Morganellaceae</taxon>
        <taxon>Providencia</taxon>
    </lineage>
</organism>
<dbReference type="EMBL" id="JANAVW010000004">
    <property type="protein sequence ID" value="MDT0136012.1"/>
    <property type="molecule type" value="Genomic_DNA"/>
</dbReference>
<feature type="signal peptide" evidence="1">
    <location>
        <begin position="1"/>
        <end position="19"/>
    </location>
</feature>
<dbReference type="InterPro" id="IPR014121">
    <property type="entry name" value="TraN_Ftype"/>
</dbReference>
<dbReference type="Proteomes" id="UP001252207">
    <property type="component" value="Unassembled WGS sequence"/>
</dbReference>
<keyword evidence="3" id="KW-1185">Reference proteome</keyword>
<reference evidence="2 3" key="1">
    <citation type="submission" date="2022-06" db="EMBL/GenBank/DDBJ databases">
        <title>Chromosome and plasmid sequencings of Enterobacteriales species co-exiting double carbapenemases.</title>
        <authorList>
            <person name="Fu Y."/>
        </authorList>
    </citation>
    <scope>NUCLEOTIDE SEQUENCE [LARGE SCALE GENOMIC DNA]</scope>
    <source>
        <strain evidence="2 3">21030615019</strain>
    </source>
</reference>
<name>A0ABU2J4K8_9GAMM</name>
<dbReference type="GeneID" id="89492178"/>
<gene>
    <name evidence="2" type="ORF">NLX89_22195</name>
</gene>
<evidence type="ECO:0000313" key="3">
    <source>
        <dbReference type="Proteomes" id="UP001252207"/>
    </source>
</evidence>
<protein>
    <submittedName>
        <fullName evidence="2">Conjugal transfer protein TraN</fullName>
    </submittedName>
</protein>
<evidence type="ECO:0000313" key="2">
    <source>
        <dbReference type="EMBL" id="MDT0136012.1"/>
    </source>
</evidence>
<proteinExistence type="predicted"/>
<feature type="chain" id="PRO_5047258299" evidence="1">
    <location>
        <begin position="20"/>
        <end position="630"/>
    </location>
</feature>
<accession>A0ABU2J4K8</accession>
<sequence length="630" mass="68645">MKRLLIALCGVGALSLGFAANDYKAGSEFANSLKNKGTDTIKNTNPADIIPNYTANPSESGYYGGVTSGAASGLENAGMKAMNDTDAGQTTMEVMKNRPPDKLDLDAPFLKAGIDMREKAESESGQITVPCQDVTLDKTEITSHQCERTPAASLACTRTAKITWEEDTQSVLKEIYIPNEQIKYHNVGRKPIVGTFNLDQDGRIEAFTMYAWARKCAPYNEPLFPWHTDQVISLWGLTLTDLKPQRTCNWNDMGNAKTVVATKAVNVKEGKHQFTISLTGLWQYGNITEGSVDLLNKNQLRINLKIKMWVLEKTVKPKIEWVEHCPFDKSEEVKVETQCTEKGGTKTVTVGGKKYDVYSECWQYTDYYAKQSADNGSCGDYMKNPACTIVKTTCIESVGSTCLREQAVFSCEKGLTGGGKMCGVELICASGECDQIKNDKANSFQKAVSALAAVAAAGEDVAELNDVNVRAFTGQRYTCRKAAAGFNNCCKSGGWGSDVGLAHCDSEEKALGKAKSRNLTIYVGSYCSNKVLGVCLQKKEAYCVFDSKLAKIVQEQGRGGQLRIGFGSAKNSDCRGITVDELQAINFDRLNFADFYSDLESGTDIPADQELIDRVKNQIANGLQGQGGQG</sequence>
<evidence type="ECO:0000256" key="1">
    <source>
        <dbReference type="SAM" id="SignalP"/>
    </source>
</evidence>